<dbReference type="PANTHER" id="PTHR22642">
    <property type="entry name" value="IMIDAZOLONEPROPIONASE"/>
    <property type="match status" value="1"/>
</dbReference>
<protein>
    <submittedName>
        <fullName evidence="2">Amidohydrolase 3</fullName>
    </submittedName>
</protein>
<reference evidence="2" key="2">
    <citation type="submission" date="2023-06" db="EMBL/GenBank/DDBJ databases">
        <authorList>
            <consortium name="Lawrence Berkeley National Laboratory"/>
            <person name="Haridas S."/>
            <person name="Hensen N."/>
            <person name="Bonometti L."/>
            <person name="Westerberg I."/>
            <person name="Brannstrom I.O."/>
            <person name="Guillou S."/>
            <person name="Cros-Aarteil S."/>
            <person name="Calhoun S."/>
            <person name="Kuo A."/>
            <person name="Mondo S."/>
            <person name="Pangilinan J."/>
            <person name="Riley R."/>
            <person name="LaButti K."/>
            <person name="Andreopoulos B."/>
            <person name="Lipzen A."/>
            <person name="Chen C."/>
            <person name="Yanf M."/>
            <person name="Daum C."/>
            <person name="Ng V."/>
            <person name="Clum A."/>
            <person name="Steindorff A."/>
            <person name="Ohm R."/>
            <person name="Martin F."/>
            <person name="Silar P."/>
            <person name="Natvig D."/>
            <person name="Lalanne C."/>
            <person name="Gautier V."/>
            <person name="Ament-velasquez S.L."/>
            <person name="Kruys A."/>
            <person name="Hutchinson M.I."/>
            <person name="Powell A.J."/>
            <person name="Barry K."/>
            <person name="Miller A.N."/>
            <person name="Grigoriev I.V."/>
            <person name="Debuchy R."/>
            <person name="Gladieux P."/>
            <person name="Thoren M.H."/>
            <person name="Johannesson H."/>
        </authorList>
    </citation>
    <scope>NUCLEOTIDE SEQUENCE</scope>
    <source>
        <strain evidence="2">CBS 232.78</strain>
    </source>
</reference>
<dbReference type="Proteomes" id="UP001285441">
    <property type="component" value="Unassembled WGS sequence"/>
</dbReference>
<dbReference type="InterPro" id="IPR032466">
    <property type="entry name" value="Metal_Hydrolase"/>
</dbReference>
<dbReference type="Gene3D" id="3.20.20.140">
    <property type="entry name" value="Metal-dependent hydrolases"/>
    <property type="match status" value="1"/>
</dbReference>
<dbReference type="Gene3D" id="3.10.310.70">
    <property type="match status" value="1"/>
</dbReference>
<dbReference type="InterPro" id="IPR033932">
    <property type="entry name" value="YtcJ-like"/>
</dbReference>
<dbReference type="SUPFAM" id="SSF51556">
    <property type="entry name" value="Metallo-dependent hydrolases"/>
    <property type="match status" value="1"/>
</dbReference>
<dbReference type="EMBL" id="JAULSW010000001">
    <property type="protein sequence ID" value="KAK3393269.1"/>
    <property type="molecule type" value="Genomic_DNA"/>
</dbReference>
<comment type="caution">
    <text evidence="2">The sequence shown here is derived from an EMBL/GenBank/DDBJ whole genome shotgun (WGS) entry which is preliminary data.</text>
</comment>
<evidence type="ECO:0000259" key="1">
    <source>
        <dbReference type="Pfam" id="PF07969"/>
    </source>
</evidence>
<dbReference type="Gene3D" id="2.30.40.10">
    <property type="entry name" value="Urease, subunit C, domain 1"/>
    <property type="match status" value="1"/>
</dbReference>
<organism evidence="2 3">
    <name type="scientific">Podospora didyma</name>
    <dbReference type="NCBI Taxonomy" id="330526"/>
    <lineage>
        <taxon>Eukaryota</taxon>
        <taxon>Fungi</taxon>
        <taxon>Dikarya</taxon>
        <taxon>Ascomycota</taxon>
        <taxon>Pezizomycotina</taxon>
        <taxon>Sordariomycetes</taxon>
        <taxon>Sordariomycetidae</taxon>
        <taxon>Sordariales</taxon>
        <taxon>Podosporaceae</taxon>
        <taxon>Podospora</taxon>
    </lineage>
</organism>
<dbReference type="AlphaFoldDB" id="A0AAE0P4N6"/>
<feature type="domain" description="Amidohydrolase 3" evidence="1">
    <location>
        <begin position="66"/>
        <end position="547"/>
    </location>
</feature>
<reference evidence="2" key="1">
    <citation type="journal article" date="2023" name="Mol. Phylogenet. Evol.">
        <title>Genome-scale phylogeny and comparative genomics of the fungal order Sordariales.</title>
        <authorList>
            <person name="Hensen N."/>
            <person name="Bonometti L."/>
            <person name="Westerberg I."/>
            <person name="Brannstrom I.O."/>
            <person name="Guillou S."/>
            <person name="Cros-Aarteil S."/>
            <person name="Calhoun S."/>
            <person name="Haridas S."/>
            <person name="Kuo A."/>
            <person name="Mondo S."/>
            <person name="Pangilinan J."/>
            <person name="Riley R."/>
            <person name="LaButti K."/>
            <person name="Andreopoulos B."/>
            <person name="Lipzen A."/>
            <person name="Chen C."/>
            <person name="Yan M."/>
            <person name="Daum C."/>
            <person name="Ng V."/>
            <person name="Clum A."/>
            <person name="Steindorff A."/>
            <person name="Ohm R.A."/>
            <person name="Martin F."/>
            <person name="Silar P."/>
            <person name="Natvig D.O."/>
            <person name="Lalanne C."/>
            <person name="Gautier V."/>
            <person name="Ament-Velasquez S.L."/>
            <person name="Kruys A."/>
            <person name="Hutchinson M.I."/>
            <person name="Powell A.J."/>
            <person name="Barry K."/>
            <person name="Miller A.N."/>
            <person name="Grigoriev I.V."/>
            <person name="Debuchy R."/>
            <person name="Gladieux P."/>
            <person name="Hiltunen Thoren M."/>
            <person name="Johannesson H."/>
        </authorList>
    </citation>
    <scope>NUCLEOTIDE SEQUENCE</scope>
    <source>
        <strain evidence="2">CBS 232.78</strain>
    </source>
</reference>
<sequence>MPAEANLFTNGKIFLSGVRPGTNAGLNRQPTFAESMVIWGDKIELIGSDSDVAAAAAKHDIVHLRNLDGKTVLPGFVDAHMHLMLLGQSLNKLDIGKCKTLADIQNRIRTYAAAHPDVPRILCRGYMHSMTAPAHVTAVDLDGLDDGREKSRPILIDSKDLHSSWCNTAAIEELGAANWVDVPGGVIERDDEGKPTGVFTEAANITYVWPFLSSVASMDQRTAAIQAAVSAYHRAGYTGLIDMAMDEESWAALQALRADGSIPIRIAAYWLIRPLHSDADNVAQVNRAIELAGQYNAMTTPDCRVVGIKVICDGIIDACTAGLSEPYAHNDHVEVPLWTFEQLEPVVRRANEAGLQVALHAIGDATIKMVVDVLTAHASPDRRPRVEHLELASEADAARLGQAGITASINPVHADPAILRAWPKLLGEQRCGRAFAYREFADGGAPLALGSDAPTAPHTPLGNVYVATTRKSYREPEMQTAVNPRFALGLCEAIAAGTQGAAYSCFDDHRIGALENGHKADFVVVEMEWDQEKLMEARVAETWYDGAKVWSAPEK</sequence>
<evidence type="ECO:0000313" key="2">
    <source>
        <dbReference type="EMBL" id="KAK3393269.1"/>
    </source>
</evidence>
<dbReference type="Pfam" id="PF07969">
    <property type="entry name" value="Amidohydro_3"/>
    <property type="match status" value="1"/>
</dbReference>
<gene>
    <name evidence="2" type="ORF">B0H63DRAFT_14966</name>
</gene>
<dbReference type="InterPro" id="IPR011059">
    <property type="entry name" value="Metal-dep_hydrolase_composite"/>
</dbReference>
<name>A0AAE0P4N6_9PEZI</name>
<proteinExistence type="predicted"/>
<dbReference type="InterPro" id="IPR013108">
    <property type="entry name" value="Amidohydro_3"/>
</dbReference>
<accession>A0AAE0P4N6</accession>
<dbReference type="SUPFAM" id="SSF51338">
    <property type="entry name" value="Composite domain of metallo-dependent hydrolases"/>
    <property type="match status" value="1"/>
</dbReference>
<dbReference type="PANTHER" id="PTHR22642:SF20">
    <property type="entry name" value="AMIDOHYDROLASE 3 DOMAIN-CONTAINING PROTEIN"/>
    <property type="match status" value="1"/>
</dbReference>
<keyword evidence="3" id="KW-1185">Reference proteome</keyword>
<evidence type="ECO:0000313" key="3">
    <source>
        <dbReference type="Proteomes" id="UP001285441"/>
    </source>
</evidence>
<dbReference type="GO" id="GO:0016810">
    <property type="term" value="F:hydrolase activity, acting on carbon-nitrogen (but not peptide) bonds"/>
    <property type="evidence" value="ECO:0007669"/>
    <property type="project" value="InterPro"/>
</dbReference>
<dbReference type="CDD" id="cd01300">
    <property type="entry name" value="YtcJ_like"/>
    <property type="match status" value="1"/>
</dbReference>